<dbReference type="GO" id="GO:0042742">
    <property type="term" value="P:defense response to bacterium"/>
    <property type="evidence" value="ECO:0007669"/>
    <property type="project" value="UniProtKB-KW"/>
</dbReference>
<dbReference type="PANTHER" id="PTHR38107">
    <property type="match status" value="1"/>
</dbReference>
<dbReference type="Pfam" id="PF00959">
    <property type="entry name" value="Phage_lysozyme"/>
    <property type="match status" value="1"/>
</dbReference>
<dbReference type="Proteomes" id="UP000196138">
    <property type="component" value="Chromosome"/>
</dbReference>
<keyword evidence="2 3" id="KW-0081">Bacteriolytic enzyme</keyword>
<dbReference type="GO" id="GO:0016998">
    <property type="term" value="P:cell wall macromolecule catabolic process"/>
    <property type="evidence" value="ECO:0007669"/>
    <property type="project" value="InterPro"/>
</dbReference>
<sequence length="180" mass="20130">MGVCAFLLPRLPVEEQTVSSAAIEKRHQAEGFRAGPYIPTKGDVPTIGYGSTVYEDGTRVTLADPPITRERAVQIARAHTSKAERMFRASIPGVELYPGEYDLFVDFIYQFGINTWNKGSLPRLLKAGNYTAACQKLLEYRFQDGRDCSLSRNWGPRGCRGVWLRQQERHSDCMALQGAA</sequence>
<evidence type="ECO:0000256" key="3">
    <source>
        <dbReference type="RuleBase" id="RU003788"/>
    </source>
</evidence>
<protein>
    <recommendedName>
        <fullName evidence="3">Lysozyme</fullName>
        <ecNumber evidence="3">3.2.1.17</ecNumber>
    </recommendedName>
</protein>
<gene>
    <name evidence="4" type="ORF">CCO03_16930</name>
</gene>
<dbReference type="SUPFAM" id="SSF53955">
    <property type="entry name" value="Lysozyme-like"/>
    <property type="match status" value="1"/>
</dbReference>
<dbReference type="GO" id="GO:0009253">
    <property type="term" value="P:peptidoglycan catabolic process"/>
    <property type="evidence" value="ECO:0007669"/>
    <property type="project" value="InterPro"/>
</dbReference>
<proteinExistence type="inferred from homology"/>
<dbReference type="GO" id="GO:0003796">
    <property type="term" value="F:lysozyme activity"/>
    <property type="evidence" value="ECO:0007669"/>
    <property type="project" value="UniProtKB-EC"/>
</dbReference>
<reference evidence="4 5" key="1">
    <citation type="submission" date="2017-05" db="EMBL/GenBank/DDBJ databases">
        <authorList>
            <person name="Song R."/>
            <person name="Chenine A.L."/>
            <person name="Ruprecht R.M."/>
        </authorList>
    </citation>
    <scope>NUCLEOTIDE SEQUENCE [LARGE SCALE GENOMIC DNA]</scope>
    <source>
        <strain evidence="4 5">DSM 26136</strain>
    </source>
</reference>
<dbReference type="KEGG" id="cser:CCO03_16930"/>
<dbReference type="Gene3D" id="1.10.530.40">
    <property type="match status" value="1"/>
</dbReference>
<evidence type="ECO:0000313" key="4">
    <source>
        <dbReference type="EMBL" id="ARU06131.1"/>
    </source>
</evidence>
<dbReference type="GO" id="GO:0031640">
    <property type="term" value="P:killing of cells of another organism"/>
    <property type="evidence" value="ECO:0007669"/>
    <property type="project" value="UniProtKB-KW"/>
</dbReference>
<comment type="catalytic activity">
    <reaction evidence="3">
        <text>Hydrolysis of (1-&gt;4)-beta-linkages between N-acetylmuramic acid and N-acetyl-D-glucosamine residues in a peptidoglycan and between N-acetyl-D-glucosamine residues in chitodextrins.</text>
        <dbReference type="EC" id="3.2.1.17"/>
    </reaction>
</comment>
<accession>A0A1Y0ERW3</accession>
<dbReference type="PANTHER" id="PTHR38107:SF3">
    <property type="entry name" value="LYSOZYME RRRD-RELATED"/>
    <property type="match status" value="1"/>
</dbReference>
<evidence type="ECO:0000256" key="1">
    <source>
        <dbReference type="ARBA" id="ARBA00022529"/>
    </source>
</evidence>
<evidence type="ECO:0000313" key="5">
    <source>
        <dbReference type="Proteomes" id="UP000196138"/>
    </source>
</evidence>
<name>A0A1Y0ERW3_9BURK</name>
<keyword evidence="3" id="KW-0378">Hydrolase</keyword>
<organism evidence="4 5">
    <name type="scientific">Comamonas serinivorans</name>
    <dbReference type="NCBI Taxonomy" id="1082851"/>
    <lineage>
        <taxon>Bacteria</taxon>
        <taxon>Pseudomonadati</taxon>
        <taxon>Pseudomonadota</taxon>
        <taxon>Betaproteobacteria</taxon>
        <taxon>Burkholderiales</taxon>
        <taxon>Comamonadaceae</taxon>
        <taxon>Comamonas</taxon>
    </lineage>
</organism>
<evidence type="ECO:0000256" key="2">
    <source>
        <dbReference type="ARBA" id="ARBA00022638"/>
    </source>
</evidence>
<keyword evidence="5" id="KW-1185">Reference proteome</keyword>
<keyword evidence="1 3" id="KW-0929">Antimicrobial</keyword>
<dbReference type="InterPro" id="IPR023346">
    <property type="entry name" value="Lysozyme-like_dom_sf"/>
</dbReference>
<dbReference type="OrthoDB" id="8141296at2"/>
<dbReference type="EC" id="3.2.1.17" evidence="3"/>
<dbReference type="InterPro" id="IPR002196">
    <property type="entry name" value="Glyco_hydro_24"/>
</dbReference>
<dbReference type="InterPro" id="IPR051018">
    <property type="entry name" value="Bacteriophage_GH24"/>
</dbReference>
<comment type="similarity">
    <text evidence="3">Belongs to the glycosyl hydrolase 24 family.</text>
</comment>
<keyword evidence="3" id="KW-0326">Glycosidase</keyword>
<dbReference type="InterPro" id="IPR023347">
    <property type="entry name" value="Lysozyme_dom_sf"/>
</dbReference>
<dbReference type="EMBL" id="CP021455">
    <property type="protein sequence ID" value="ARU06131.1"/>
    <property type="molecule type" value="Genomic_DNA"/>
</dbReference>
<dbReference type="AlphaFoldDB" id="A0A1Y0ERW3"/>